<dbReference type="RefSeq" id="WP_328857832.1">
    <property type="nucleotide sequence ID" value="NZ_CP108021.1"/>
</dbReference>
<sequence length="387" mass="43107">MSEAGRLPRRQEQAADGDNASMTQAGRDIYYTTNNYGSDVSQIREIAEEVVRSQAPAIAAEAKALWEDSAREITLSIVEEVIRDSPEALSAFAAPRVQIALAAAQQGYASSPDDDLREVLTSLVVGIAREPARTHRDLLLKQSLDLAPKLSRRQLNTLTILAIFERTRYQNCDGPRDILEKTEELLRPFAGDVVGYESELNHAAGLGCGDQVQLTGEDFGGERSSIFKAFFQTYKADLYEDFPLKDVDSTLDPSEAIAEGLIREVDSPDSALQESVGSTKHYRLNQEMVDELTSLNGKLPQGNYVKRQIVMQMQDSWVSEEAFVSMIREQFPVMYTALQNMDKAEIFKFRISAIGRILAVANFSAHHPEIKNQFEKLLLTPLERGEA</sequence>
<reference evidence="2 3" key="1">
    <citation type="submission" date="2022-10" db="EMBL/GenBank/DDBJ databases">
        <title>The complete genomes of actinobacterial strains from the NBC collection.</title>
        <authorList>
            <person name="Joergensen T.S."/>
            <person name="Alvarez Arevalo M."/>
            <person name="Sterndorff E.B."/>
            <person name="Faurdal D."/>
            <person name="Vuksanovic O."/>
            <person name="Mourched A.-S."/>
            <person name="Charusanti P."/>
            <person name="Shaw S."/>
            <person name="Blin K."/>
            <person name="Weber T."/>
        </authorList>
    </citation>
    <scope>NUCLEOTIDE SEQUENCE [LARGE SCALE GENOMIC DNA]</scope>
    <source>
        <strain evidence="2 3">NBC_00319</strain>
    </source>
</reference>
<dbReference type="InterPro" id="IPR053773">
    <property type="entry name" value="Vpar_1526-like"/>
</dbReference>
<dbReference type="KEGG" id="whr:OG579_01550"/>
<keyword evidence="3" id="KW-1185">Reference proteome</keyword>
<proteinExistence type="predicted"/>
<dbReference type="Proteomes" id="UP001432128">
    <property type="component" value="Chromosome"/>
</dbReference>
<accession>A0AAU4K3E0</accession>
<dbReference type="AlphaFoldDB" id="A0AAU4K3E0"/>
<evidence type="ECO:0000313" key="2">
    <source>
        <dbReference type="EMBL" id="WUM20559.1"/>
    </source>
</evidence>
<gene>
    <name evidence="2" type="ORF">OG579_01550</name>
</gene>
<evidence type="ECO:0000313" key="3">
    <source>
        <dbReference type="Proteomes" id="UP001432128"/>
    </source>
</evidence>
<organism evidence="2 3">
    <name type="scientific">Williamsia herbipolensis</name>
    <dbReference type="NCBI Taxonomy" id="1603258"/>
    <lineage>
        <taxon>Bacteria</taxon>
        <taxon>Bacillati</taxon>
        <taxon>Actinomycetota</taxon>
        <taxon>Actinomycetes</taxon>
        <taxon>Mycobacteriales</taxon>
        <taxon>Nocardiaceae</taxon>
        <taxon>Williamsia</taxon>
    </lineage>
</organism>
<feature type="region of interest" description="Disordered" evidence="1">
    <location>
        <begin position="1"/>
        <end position="22"/>
    </location>
</feature>
<protein>
    <submittedName>
        <fullName evidence="2">Uncharacterized protein</fullName>
    </submittedName>
</protein>
<dbReference type="EMBL" id="CP108021">
    <property type="protein sequence ID" value="WUM20559.1"/>
    <property type="molecule type" value="Genomic_DNA"/>
</dbReference>
<evidence type="ECO:0000256" key="1">
    <source>
        <dbReference type="SAM" id="MobiDB-lite"/>
    </source>
</evidence>
<dbReference type="NCBIfam" id="NF045477">
    <property type="entry name" value="LPO_1073_dom"/>
    <property type="match status" value="1"/>
</dbReference>
<name>A0AAU4K3E0_9NOCA</name>